<dbReference type="InterPro" id="IPR013968">
    <property type="entry name" value="PKS_KR"/>
</dbReference>
<dbReference type="SUPFAM" id="SSF47336">
    <property type="entry name" value="ACP-like"/>
    <property type="match status" value="6"/>
</dbReference>
<dbReference type="GO" id="GO:0005886">
    <property type="term" value="C:plasma membrane"/>
    <property type="evidence" value="ECO:0007669"/>
    <property type="project" value="TreeGrafter"/>
</dbReference>
<dbReference type="Pfam" id="PF16197">
    <property type="entry name" value="KAsynt_C_assoc"/>
    <property type="match status" value="1"/>
</dbReference>
<evidence type="ECO:0000256" key="5">
    <source>
        <dbReference type="ARBA" id="ARBA00022553"/>
    </source>
</evidence>
<dbReference type="GO" id="GO:0031177">
    <property type="term" value="F:phosphopantetheine binding"/>
    <property type="evidence" value="ECO:0007669"/>
    <property type="project" value="InterPro"/>
</dbReference>
<dbReference type="GO" id="GO:0071770">
    <property type="term" value="P:DIM/DIP cell wall layer assembly"/>
    <property type="evidence" value="ECO:0007669"/>
    <property type="project" value="TreeGrafter"/>
</dbReference>
<evidence type="ECO:0000256" key="1">
    <source>
        <dbReference type="ARBA" id="ARBA00004496"/>
    </source>
</evidence>
<dbReference type="Pfam" id="PF08242">
    <property type="entry name" value="Methyltransf_12"/>
    <property type="match status" value="1"/>
</dbReference>
<dbReference type="GO" id="GO:0004312">
    <property type="term" value="F:fatty acid synthase activity"/>
    <property type="evidence" value="ECO:0007669"/>
    <property type="project" value="TreeGrafter"/>
</dbReference>
<dbReference type="PROSITE" id="PS00012">
    <property type="entry name" value="PHOSPHOPANTETHEINE"/>
    <property type="match status" value="1"/>
</dbReference>
<feature type="domain" description="Carrier" evidence="11">
    <location>
        <begin position="92"/>
        <end position="166"/>
    </location>
</feature>
<evidence type="ECO:0000313" key="14">
    <source>
        <dbReference type="EMBL" id="QLK00629.1"/>
    </source>
</evidence>
<accession>A0A7D6GNL2</accession>
<dbReference type="InterPro" id="IPR049900">
    <property type="entry name" value="PKS_mFAS_DH"/>
</dbReference>
<dbReference type="PROSITE" id="PS50075">
    <property type="entry name" value="CARRIER"/>
    <property type="match status" value="6"/>
</dbReference>
<name>A0A7D6GNL2_9ACTN</name>
<dbReference type="PANTHER" id="PTHR43775:SF37">
    <property type="entry name" value="SI:DKEY-61P9.11"/>
    <property type="match status" value="1"/>
</dbReference>
<feature type="region of interest" description="C-terminal hotdog fold" evidence="9">
    <location>
        <begin position="3429"/>
        <end position="3572"/>
    </location>
</feature>
<evidence type="ECO:0000256" key="4">
    <source>
        <dbReference type="ARBA" id="ARBA00022490"/>
    </source>
</evidence>
<dbReference type="Pfam" id="PF14765">
    <property type="entry name" value="PS-DH"/>
    <property type="match status" value="1"/>
</dbReference>
<feature type="active site" description="Proton donor; for dehydratase activity" evidence="9">
    <location>
        <position position="3490"/>
    </location>
</feature>
<dbReference type="Pfam" id="PF02801">
    <property type="entry name" value="Ketoacyl-synt_C"/>
    <property type="match status" value="4"/>
</dbReference>
<dbReference type="CDD" id="cd08953">
    <property type="entry name" value="KR_2_SDR_x"/>
    <property type="match status" value="2"/>
</dbReference>
<evidence type="ECO:0000256" key="3">
    <source>
        <dbReference type="ARBA" id="ARBA00022450"/>
    </source>
</evidence>
<dbReference type="SMART" id="SM00825">
    <property type="entry name" value="PKS_KS"/>
    <property type="match status" value="4"/>
</dbReference>
<evidence type="ECO:0000256" key="8">
    <source>
        <dbReference type="ARBA" id="ARBA00023268"/>
    </source>
</evidence>
<dbReference type="PROSITE" id="PS00606">
    <property type="entry name" value="KS3_1"/>
    <property type="match status" value="3"/>
</dbReference>
<dbReference type="Pfam" id="PF00550">
    <property type="entry name" value="PP-binding"/>
    <property type="match status" value="6"/>
</dbReference>
<dbReference type="InterPro" id="IPR018201">
    <property type="entry name" value="Ketoacyl_synth_AS"/>
</dbReference>
<dbReference type="Gene3D" id="3.10.129.110">
    <property type="entry name" value="Polyketide synthase dehydratase"/>
    <property type="match status" value="1"/>
</dbReference>
<dbReference type="PROSITE" id="PS52019">
    <property type="entry name" value="PKS_MFAS_DH"/>
    <property type="match status" value="1"/>
</dbReference>
<protein>
    <submittedName>
        <fullName evidence="14">SDR family NAD(P)-dependent oxidoreductase</fullName>
    </submittedName>
</protein>
<feature type="domain" description="Carrier" evidence="11">
    <location>
        <begin position="1"/>
        <end position="77"/>
    </location>
</feature>
<feature type="domain" description="PKS/mFAS DH" evidence="13">
    <location>
        <begin position="3293"/>
        <end position="3572"/>
    </location>
</feature>
<dbReference type="CDD" id="cd00833">
    <property type="entry name" value="PKS"/>
    <property type="match status" value="4"/>
</dbReference>
<dbReference type="PROSITE" id="PS52004">
    <property type="entry name" value="KS3_2"/>
    <property type="match status" value="4"/>
</dbReference>
<dbReference type="InterPro" id="IPR049551">
    <property type="entry name" value="PKS_DH_C"/>
</dbReference>
<feature type="domain" description="Carrier" evidence="11">
    <location>
        <begin position="4030"/>
        <end position="4104"/>
    </location>
</feature>
<dbReference type="InterPro" id="IPR029063">
    <property type="entry name" value="SAM-dependent_MTases_sf"/>
</dbReference>
<keyword evidence="3" id="KW-0596">Phosphopantetheine</keyword>
<feature type="region of interest" description="Disordered" evidence="10">
    <location>
        <begin position="2561"/>
        <end position="2598"/>
    </location>
</feature>
<dbReference type="EMBL" id="CP058905">
    <property type="protein sequence ID" value="QLK00629.1"/>
    <property type="molecule type" value="Genomic_DNA"/>
</dbReference>
<dbReference type="InterPro" id="IPR014031">
    <property type="entry name" value="Ketoacyl_synth_C"/>
</dbReference>
<feature type="region of interest" description="Disordered" evidence="10">
    <location>
        <begin position="168"/>
        <end position="199"/>
    </location>
</feature>
<dbReference type="InterPro" id="IPR042104">
    <property type="entry name" value="PKS_dehydratase_sf"/>
</dbReference>
<keyword evidence="5" id="KW-0597">Phosphoprotein</keyword>
<feature type="domain" description="Ketosynthase family 3 (KS3)" evidence="12">
    <location>
        <begin position="204"/>
        <end position="626"/>
    </location>
</feature>
<dbReference type="Gene3D" id="3.40.50.150">
    <property type="entry name" value="Vaccinia Virus protein VP39"/>
    <property type="match status" value="1"/>
</dbReference>
<gene>
    <name evidence="14" type="ORF">HZU44_11845</name>
</gene>
<evidence type="ECO:0000256" key="7">
    <source>
        <dbReference type="ARBA" id="ARBA00022737"/>
    </source>
</evidence>
<keyword evidence="7" id="KW-0677">Repeat</keyword>
<dbReference type="InterPro" id="IPR020841">
    <property type="entry name" value="PKS_Beta-ketoAc_synthase_dom"/>
</dbReference>
<evidence type="ECO:0000256" key="9">
    <source>
        <dbReference type="PROSITE-ProRule" id="PRU01363"/>
    </source>
</evidence>
<keyword evidence="6" id="KW-0808">Transferase</keyword>
<dbReference type="SUPFAM" id="SSF53901">
    <property type="entry name" value="Thiolase-like"/>
    <property type="match status" value="4"/>
</dbReference>
<feature type="domain" description="Carrier" evidence="11">
    <location>
        <begin position="3076"/>
        <end position="3150"/>
    </location>
</feature>
<dbReference type="Gene3D" id="3.40.50.720">
    <property type="entry name" value="NAD(P)-binding Rossmann-like Domain"/>
    <property type="match status" value="2"/>
</dbReference>
<dbReference type="Gene3D" id="3.40.47.10">
    <property type="match status" value="4"/>
</dbReference>
<feature type="domain" description="Carrier" evidence="11">
    <location>
        <begin position="2445"/>
        <end position="2519"/>
    </location>
</feature>
<dbReference type="FunFam" id="3.40.47.10:FF:000019">
    <property type="entry name" value="Polyketide synthase type I"/>
    <property type="match status" value="2"/>
</dbReference>
<evidence type="ECO:0000259" key="13">
    <source>
        <dbReference type="PROSITE" id="PS52019"/>
    </source>
</evidence>
<proteinExistence type="predicted"/>
<dbReference type="InterPro" id="IPR032821">
    <property type="entry name" value="PKS_assoc"/>
</dbReference>
<dbReference type="InterPro" id="IPR036736">
    <property type="entry name" value="ACP-like_sf"/>
</dbReference>
<feature type="active site" description="Proton acceptor; for dehydratase activity" evidence="9">
    <location>
        <position position="3327"/>
    </location>
</feature>
<dbReference type="InterPro" id="IPR054514">
    <property type="entry name" value="RhiE-like_linker"/>
</dbReference>
<sequence>MAAVVLPVVVGEVARLLGVPPETVDCEGTLVDQGIGSVLGMDLVDALNAALELDLGPEVVYDHPTPVRLAEEIDRRRVPTPAPAVCGPGLDGDLDDPVRRHVAALAGLPVDVVVPDVPLVDQGINSVRSVDLVDALNADLGLNLGPEVVFDHPTPAALAEHVRSVLPGPADPASVDPAPAPVEAGPAPAARTGAGGAGDDAPPGDAIAVIGISGRFADLPDLDALTDALWAGESRVRAADRPGWEDFYDPNPSRPDRSVSQWGGFLTAPDAFDAPFFQISPREARRMDPQQRIFLEEAYRAVEDAGYAPAALAGRPVGVFVGARPNDYDQQVTAAEGVSSQVFLGTDMSILAGRVAYLLDLTGPTLTVDTACSSALVALHLAVQSIRRGECEAAIAGGVFVAPSPRFLVMASKTDMLSPTGACHTFDDAADGMTVGEGAGAVLLKPLDRALADGDHVHAVIRGTATNHNGRTQGLTAPATRSMRDLVTRLYRAADVDVRTVGYLEAQGTGTRLGDHIELAALGGAFTELGAEVGGCVVGSHKPNLGHGITAAGMAALAKVVLALRRRELPATVGVRQLNRNITLDGGPFQISGKTRPWPATPGTPLRAGINSFAFNGTNAHAILEQPPAVPPPSPGRPPYLVPVSAGSVSALRRRLVDLRSWAAGTPDAPLADVAYTLQVGRAHLVHRVALVVVDLADLVAELDRQLAALPTSTPAGSATGDTRARELAVPDATPAALRELAELYAVGATVPFDTLHRPGTRRRVPLPTYPFDPHRYWIAASTPGPAVAPAGAASAGLLDAGAPAFGPDRLAAHREAHLALGRWARDLLFHVLATAGEGWRPGDRYDVAVLGERWGVVDRHRPHFQKVVQVLIDGGQLRRDGSTVEVVAAPRARSDLDRERADLAARHREAAAYTPLLTVCLDNYPKILSGVVPATEVLFPGSSLALMESLYRGNDMADHCNELVAWSAARLLGERARVAPGARLEVVEVGAGTGSTTRYVLPAIQEYGDRLRYLYTDVSAAFGRHGARRFQGEHPYVQFARLDVSTDPVGQGHPAGGTDLVVATNVLHATPDIRATVRHLRTLLRPGGAVVINELTTVPDVYAIIAGLLDGWWLARDPQLRLPSSPVLTAQTWRSVLAEAGFTGVTVFGPPTGPDGVGPHGVGQHVIVATAGAEVGPAVAVPATPAGPLPPAPTPTVDVPVPSRADLAGLRERLTAVVAEVIETDPAAIGPDRPFAEYGIDSILGLELVDAVNAAVGTDLSPTVLFDHGSVTRLAAHVAAHAPTPRATGAPLPVPVVDTPADGAPATGVNAPVTAGPVADQNGPAAPQPASDDEAVAVVGMSCAFPGARDPDEFWAAIVAGRCAVEEVPADRWDIDAHYDPDPDRPDTTHCRVGGFVPDVDRFDPLFFGMSGRDAELADPQQRLFLEHAWKALEDAGYPAARLAGLACGVFAGTTGSDLPARAEEAGLPLEAGVTLGGYSSVLVGRISYVLDLRGPSVAVDSACSSSLVALHLAVQSIRAGESELALAGGVFVSGSHRFHVAMSNLGVLSASGQCRPFDAAADGFVPGEGVGVLALKSLTAARRDGDHVYAVIRASAVNHDGATNGLTAPSARSQTNLEVDVYRRAGIDVRTIGYAEAHGTGTRLGDSVEAEALIRAHRRFTDERNYCALGSVKANIGHTAAAAGVAGVIKVIQAIRHRTIPPSINVTEPNELLALDDSPFYLTTEARPWPAPAGAPRRATVSAFGISGTNGHVLVEEAPGMGGHRRLPPAGEHLVPVSARTGEALREYALALADAVSRPDRADRPRLADVAYTLQERRTACPERLAVLAGSLDELADRLRAFAAGRQVAGVVRGRAGTSDDAVAGLLDGDDGQAYVALLVDRRRIAALARAWVSGVPVPWRGLHPGDVPRPVPLPTYRFAREVYRLPAPPAARAATVPAVPAPAVAKAVGVPQAPAAAGLFAPAWEPAPAPGGGDAPATLLLLGTDDDARHVRDRWPSTRLILVRPGGAAGTAGAVGGPALTVHRVDPARADDFDRLAAALAEGPVPDGVLHLWPLHDEVPDPVNRTAGAALRLVRAIGRAGLPVRRMITVIRHAAAPEPHAEAVAALAGSAGLAVPDLRFSTVGVGGDLPPAECVDRSLAEWHGSDPEVRHVGGARLVRRLRPADVATGPAVRIRPGAVCLITGGMGGLGRIVAAHLARRHHGRMVLVGRSPLTADGQAVLAALRGGGAADAVYLSADVADPAAARDLVARLRQRYGGTHVLVHAAGVLDPRPLTDVDDSGLAATLRPKMTGVLALDEATRDEDLDAVVLFSSAAAVLGDFGLGGYGVANRFLDAFGEWREARRAAGQRRGATAVLNWPLWADGGMHLPGEDLYLRSTGVVPLSTTDGLDILDLALARGWSQTVVLPAAAAGDQPPVGAVPVGAGTVQSGGASDDAPDDWPERLRSEVRAVAAEVLRFDADRLVPDENLSAFGFDSLSLKTYAQRLTDVFGVPVSPTLFFARGTLREVADHLADRHGAALRARYATAHLPADPAPHAMAAPPVHPVSAPAPVLAEGTAAGARGGAPEPPSGGPQPVALTRPRSAEPTPSGASRGGAPIAVVGMAGRFPGSPDLAAYWRNLVAGRDLIAEVPADRWDWRAVDASGGDTEGRSRSRWGGFIGGADHFDAAFFRISRREAELIDPQHRIFLETAWAALEDAGWSTTTLAGRRVGVFAGVQFREYGQLLEEAGIRVAQIGTGNEHAMLPNRLSYLLDVRGPSEAIDTACSGSLVAVHRAIRSLRSGESELAVAGGVSLMLTPRYHILTTQMGVASPTGRCRTFSANADGYVRGEGVGVVVLKPLERALTDGDHVYAVLRGSAVGHGGRASSPTAPNSRAQADLVLAAWDDAGVDAADISYVEAHGTGTELGDPVEVEGLREAFEEAGRRGGPRPVPGGCGLGSVKSQIGHLEPAAGIAGLIKVVLALRHGTLPATLHASPPNPYLSLDGSPFRVVDRAMPWPRPTSPGGVTLPRRAGLSSFGFGGTNAHVVLEEHVTEPAGDPYPSGEHVVVLSARTPERLRAYADRLATFLRDTTDADLDRARAVVADVLNVAPAVVDLDAPLAEQGMDLVGAATLAGRLGAVLGTALPPAACRPDTTVRALAARLPGGPALADIAYTLATGRATLPTRLATVVADRAELADRLATFTATGTAPGVLTGTVATRRADGTEAASASPEAAGADLAGTDPASLARAWVSGVDVDWTARLSGRRVPLPTYPFAPVRIWFETTAGASGALAGSTGDGASPEARQPAGAVDGHPLAHGDGTVNGHWRMVTRLDGTEFFLRDHVVAGRRTLPGVAYLELARVAAQRYAGRPVNVLRDVFWARPVTVDAEPVELHTTVTGAADGDLRIEFRSTGGVPYGQARTGTVPDASAPPPAVDIPAVRARLGAGRDGADCYRDLTTAGFGYGPTFRCLRELYAAGDEALSRWVLSDEAAGDADRFGLHPGILDGALHTLLGLTDVGGAAPSVPFSATRVLLDAPLPRRGWAYAVRDGAARAGVRRFDVTVTDDAGRVSVRLLGLAVRTLSAAVTPTVAAAPQPAGLAIPAPGPASAVGAALLFRARWRPADLPAVPGQPVTGRVFTVGVPATALAGPDLAAADVVEATPLAVFRACREAARSRNPARLLVVHPVDHLEGAALAGLARTVRLENSRLRLSTVGTDGTLTASAVAAELAAGGDEVEVRYAGGRRLRISWVEAEPATVAGSLLRPGAVALITGGAGGLGRIFAEYLARRGAGALVLVGRGRPDAGLAGWSADLGVPVVYEAADVSCPEQIGAVLDRTRSRFGGVQVVLHAAGVIRDGLLATKTDEQWHEVLTPKVTGVRVLDEATAGDELDLFVTFSSCTGLLGNPGQSEYGYANRYLDAFAVQREHLRARGERAGRTVSVAWPLWADGGMRVDEVARERLWRDTGLAPMPATAGLAAFEAALAGNEPQVGVMYGDPARLRARLAAATPTMAPALTTVDLPAGPDAAGRRMAGPDGAGAASGSGLAWLEGGLTRICAELLKVDAAELDPEEELSSYGVDSIMMMSLMNVLEREYGVVVEPGVLAEHPTIRGMAAYLSAEGVGPSATAAAPVAIPSAAPVVIPSASAGAAPAPTPAGAPTAAPMVVVNRPSASANDGRIAVIGMAARLPGSPDVAAFWDNLRSGRHLVGTVPADRWAMEGFYSPDRTAPQRSYSRWGGFLDDIYGFDAARFRIGDDDALSMDPHHRILLELAEELWHAAGYRPADLAGSRTGVYIGGGESNYVQRSTERLTAEHARRLIVNTIPNMMAARLADAFDLRGPAQSIDTACSSSLVAVHNACRDLRSGDCDQAVVGGVELLVDGYLHVAFSKAEVLSDDDRCHVFDERAKGLVIGEGAGLVLLKPYAAALRDGDDVLAVILGGAVNNDGRTMGLTVPSADGQQEVLRRAYAAAGIAPDTVSYFEAHGTGTLLGDPIEIRAASRVHREYTDRTGYCGVGSVKSNIGHLLRAAGVASLVKTVLALRHRMIPPTLHCARPHARFRFPESPFYPVTRLQGWGPPHGLPRRAAISSFGFGGTNAHLVLEEFTPPAGHLVARRPLPPPTFRRRRYRLGWPVVDLPDIAPTLAVPVSAPPTRTAIDRPGGSLEELLAAVRDQRIDPDHALTLLEADR</sequence>
<dbReference type="InterPro" id="IPR016039">
    <property type="entry name" value="Thiolase-like"/>
</dbReference>
<dbReference type="InterPro" id="IPR020807">
    <property type="entry name" value="PKS_DH"/>
</dbReference>
<dbReference type="SMART" id="SM00826">
    <property type="entry name" value="PKS_DH"/>
    <property type="match status" value="1"/>
</dbReference>
<feature type="region of interest" description="N-terminal hotdog fold" evidence="9">
    <location>
        <begin position="3293"/>
        <end position="3416"/>
    </location>
</feature>
<organism evidence="14">
    <name type="scientific">Micromonospora carbonacea</name>
    <dbReference type="NCBI Taxonomy" id="47853"/>
    <lineage>
        <taxon>Bacteria</taxon>
        <taxon>Bacillati</taxon>
        <taxon>Actinomycetota</taxon>
        <taxon>Actinomycetes</taxon>
        <taxon>Micromonosporales</taxon>
        <taxon>Micromonosporaceae</taxon>
        <taxon>Micromonospora</taxon>
    </lineage>
</organism>
<feature type="compositionally biased region" description="Low complexity" evidence="10">
    <location>
        <begin position="171"/>
        <end position="192"/>
    </location>
</feature>
<dbReference type="GO" id="GO:0006633">
    <property type="term" value="P:fatty acid biosynthetic process"/>
    <property type="evidence" value="ECO:0007669"/>
    <property type="project" value="InterPro"/>
</dbReference>
<dbReference type="InterPro" id="IPR009081">
    <property type="entry name" value="PP-bd_ACP"/>
</dbReference>
<keyword evidence="4" id="KW-0963">Cytoplasm</keyword>
<dbReference type="GO" id="GO:0005737">
    <property type="term" value="C:cytoplasm"/>
    <property type="evidence" value="ECO:0007669"/>
    <property type="project" value="UniProtKB-SubCell"/>
</dbReference>
<dbReference type="PANTHER" id="PTHR43775">
    <property type="entry name" value="FATTY ACID SYNTHASE"/>
    <property type="match status" value="1"/>
</dbReference>
<dbReference type="SMART" id="SM01294">
    <property type="entry name" value="PKS_PP_betabranch"/>
    <property type="match status" value="4"/>
</dbReference>
<evidence type="ECO:0000256" key="10">
    <source>
        <dbReference type="SAM" id="MobiDB-lite"/>
    </source>
</evidence>
<dbReference type="SUPFAM" id="SSF51735">
    <property type="entry name" value="NAD(P)-binding Rossmann-fold domains"/>
    <property type="match status" value="3"/>
</dbReference>
<dbReference type="Gene3D" id="1.10.1240.100">
    <property type="match status" value="2"/>
</dbReference>
<dbReference type="InterPro" id="IPR013217">
    <property type="entry name" value="Methyltransf_12"/>
</dbReference>
<dbReference type="Pfam" id="PF22336">
    <property type="entry name" value="RhiE-like_linker"/>
    <property type="match status" value="3"/>
</dbReference>
<evidence type="ECO:0000256" key="6">
    <source>
        <dbReference type="ARBA" id="ARBA00022679"/>
    </source>
</evidence>
<dbReference type="Pfam" id="PF00109">
    <property type="entry name" value="ketoacyl-synt"/>
    <property type="match status" value="4"/>
</dbReference>
<feature type="domain" description="Carrier" evidence="11">
    <location>
        <begin position="1209"/>
        <end position="1283"/>
    </location>
</feature>
<comment type="pathway">
    <text evidence="2">Antibiotic biosynthesis.</text>
</comment>
<dbReference type="Gene3D" id="3.30.70.3290">
    <property type="match status" value="1"/>
</dbReference>
<dbReference type="InterPro" id="IPR020806">
    <property type="entry name" value="PKS_PP-bd"/>
</dbReference>
<dbReference type="SMART" id="SM00822">
    <property type="entry name" value="PKS_KR"/>
    <property type="match status" value="2"/>
</dbReference>
<dbReference type="InterPro" id="IPR036291">
    <property type="entry name" value="NAD(P)-bd_dom_sf"/>
</dbReference>
<reference evidence="14" key="1">
    <citation type="submission" date="2020-08" db="EMBL/GenBank/DDBJ databases">
        <title>A bifunctional nitrone conjugated secondary metabolite targeting the ribosome.</title>
        <authorList>
            <person name="Limbrick E.M."/>
            <person name="Graf M."/>
            <person name="Derewacz D.K."/>
            <person name="Nguyen F."/>
            <person name="Spraggins J.M."/>
            <person name="Wieland M."/>
            <person name="Ynigez-Gutierrez A.E."/>
            <person name="Reisman B.J."/>
            <person name="Zinshteyn B."/>
            <person name="McCulloch K."/>
            <person name="Iverson T.M."/>
            <person name="Green R."/>
            <person name="Wilson D.N."/>
            <person name="Bachmann B.O."/>
        </authorList>
    </citation>
    <scope>NUCLEOTIDE SEQUENCE</scope>
    <source>
        <strain evidence="14">Africana</strain>
    </source>
</reference>
<dbReference type="GO" id="GO:0004315">
    <property type="term" value="F:3-oxoacyl-[acyl-carrier-protein] synthase activity"/>
    <property type="evidence" value="ECO:0007669"/>
    <property type="project" value="InterPro"/>
</dbReference>
<feature type="domain" description="Ketosynthase family 3 (KS3)" evidence="12">
    <location>
        <begin position="1334"/>
        <end position="1759"/>
    </location>
</feature>
<evidence type="ECO:0000259" key="11">
    <source>
        <dbReference type="PROSITE" id="PS50075"/>
    </source>
</evidence>
<evidence type="ECO:0000256" key="2">
    <source>
        <dbReference type="ARBA" id="ARBA00004792"/>
    </source>
</evidence>
<feature type="domain" description="Ketosynthase family 3 (KS3)" evidence="12">
    <location>
        <begin position="4159"/>
        <end position="4585"/>
    </location>
</feature>
<dbReference type="InterPro" id="IPR049552">
    <property type="entry name" value="PKS_DH_N"/>
</dbReference>
<dbReference type="SMART" id="SM00823">
    <property type="entry name" value="PKS_PP"/>
    <property type="match status" value="6"/>
</dbReference>
<feature type="region of interest" description="Disordered" evidence="10">
    <location>
        <begin position="3276"/>
        <end position="3296"/>
    </location>
</feature>
<evidence type="ECO:0000259" key="12">
    <source>
        <dbReference type="PROSITE" id="PS52004"/>
    </source>
</evidence>
<dbReference type="Gene3D" id="1.10.1200.10">
    <property type="entry name" value="ACP-like"/>
    <property type="match status" value="5"/>
</dbReference>
<dbReference type="InterPro" id="IPR014030">
    <property type="entry name" value="Ketoacyl_synth_N"/>
</dbReference>
<keyword evidence="8" id="KW-0511">Multifunctional enzyme</keyword>
<dbReference type="InterPro" id="IPR006162">
    <property type="entry name" value="Ppantetheine_attach_site"/>
</dbReference>
<dbReference type="InterPro" id="IPR050091">
    <property type="entry name" value="PKS_NRPS_Biosynth_Enz"/>
</dbReference>
<dbReference type="Pfam" id="PF08659">
    <property type="entry name" value="KR"/>
    <property type="match status" value="2"/>
</dbReference>
<comment type="subcellular location">
    <subcellularLocation>
        <location evidence="1">Cytoplasm</location>
    </subcellularLocation>
</comment>
<dbReference type="InterPro" id="IPR057326">
    <property type="entry name" value="KR_dom"/>
</dbReference>
<dbReference type="SUPFAM" id="SSF53335">
    <property type="entry name" value="S-adenosyl-L-methionine-dependent methyltransferases"/>
    <property type="match status" value="1"/>
</dbReference>
<feature type="domain" description="Ketosynthase family 3 (KS3)" evidence="12">
    <location>
        <begin position="2598"/>
        <end position="3033"/>
    </location>
</feature>
<dbReference type="Pfam" id="PF21089">
    <property type="entry name" value="PKS_DH_N"/>
    <property type="match status" value="1"/>
</dbReference>
<feature type="compositionally biased region" description="Low complexity" evidence="10">
    <location>
        <begin position="3276"/>
        <end position="3285"/>
    </location>
</feature>